<evidence type="ECO:0000256" key="9">
    <source>
        <dbReference type="PIRNR" id="PIRNR000774"/>
    </source>
</evidence>
<reference evidence="12 13" key="1">
    <citation type="submission" date="2023-07" db="EMBL/GenBank/DDBJ databases">
        <title>Sorghum-associated microbial communities from plants grown in Nebraska, USA.</title>
        <authorList>
            <person name="Schachtman D."/>
        </authorList>
    </citation>
    <scope>NUCLEOTIDE SEQUENCE [LARGE SCALE GENOMIC DNA]</scope>
    <source>
        <strain evidence="12 13">BE316</strain>
    </source>
</reference>
<dbReference type="InterPro" id="IPR000394">
    <property type="entry name" value="RNA_pol_sigma_54"/>
</dbReference>
<evidence type="ECO:0000256" key="4">
    <source>
        <dbReference type="ARBA" id="ARBA00022695"/>
    </source>
</evidence>
<keyword evidence="4 9" id="KW-0548">Nucleotidyltransferase</keyword>
<dbReference type="Pfam" id="PF04963">
    <property type="entry name" value="Sigma54_CBD"/>
    <property type="match status" value="1"/>
</dbReference>
<evidence type="ECO:0000256" key="5">
    <source>
        <dbReference type="ARBA" id="ARBA00023015"/>
    </source>
</evidence>
<accession>A0ABU2A261</accession>
<evidence type="ECO:0000259" key="11">
    <source>
        <dbReference type="Pfam" id="PF04963"/>
    </source>
</evidence>
<dbReference type="PROSITE" id="PS00717">
    <property type="entry name" value="SIGMA54_1"/>
    <property type="match status" value="1"/>
</dbReference>
<dbReference type="InterPro" id="IPR007046">
    <property type="entry name" value="RNA_pol_sigma_54_core-bd"/>
</dbReference>
<dbReference type="Pfam" id="PF04552">
    <property type="entry name" value="Sigma54_DBD"/>
    <property type="match status" value="1"/>
</dbReference>
<keyword evidence="6 9" id="KW-0731">Sigma factor</keyword>
<evidence type="ECO:0000313" key="13">
    <source>
        <dbReference type="Proteomes" id="UP001180825"/>
    </source>
</evidence>
<comment type="similarity">
    <text evidence="1 9">Belongs to the sigma-54 factor family.</text>
</comment>
<keyword evidence="3 9" id="KW-0808">Transferase</keyword>
<dbReference type="Gene3D" id="1.10.10.1330">
    <property type="entry name" value="RNA polymerase sigma-54 factor, core-binding domain"/>
    <property type="match status" value="1"/>
</dbReference>
<dbReference type="PANTHER" id="PTHR32248">
    <property type="entry name" value="RNA POLYMERASE SIGMA-54 FACTOR"/>
    <property type="match status" value="1"/>
</dbReference>
<dbReference type="Gene3D" id="1.10.10.60">
    <property type="entry name" value="Homeodomain-like"/>
    <property type="match status" value="1"/>
</dbReference>
<organism evidence="12 13">
    <name type="scientific">Roseateles asaccharophilus</name>
    <dbReference type="NCBI Taxonomy" id="582607"/>
    <lineage>
        <taxon>Bacteria</taxon>
        <taxon>Pseudomonadati</taxon>
        <taxon>Pseudomonadota</taxon>
        <taxon>Betaproteobacteria</taxon>
        <taxon>Burkholderiales</taxon>
        <taxon>Sphaerotilaceae</taxon>
        <taxon>Roseateles</taxon>
    </lineage>
</organism>
<dbReference type="RefSeq" id="WP_310324211.1">
    <property type="nucleotide sequence ID" value="NZ_JAVDXV010000001.1"/>
</dbReference>
<proteinExistence type="inferred from homology"/>
<dbReference type="PROSITE" id="PS50044">
    <property type="entry name" value="SIGMA54_3"/>
    <property type="match status" value="1"/>
</dbReference>
<dbReference type="InterPro" id="IPR007634">
    <property type="entry name" value="RNA_pol_sigma_54_DNA-bd"/>
</dbReference>
<keyword evidence="13" id="KW-1185">Reference proteome</keyword>
<dbReference type="PROSITE" id="PS00718">
    <property type="entry name" value="SIGMA54_2"/>
    <property type="match status" value="1"/>
</dbReference>
<evidence type="ECO:0000256" key="2">
    <source>
        <dbReference type="ARBA" id="ARBA00022478"/>
    </source>
</evidence>
<gene>
    <name evidence="12" type="ORF">J2X21_000393</name>
</gene>
<dbReference type="NCBIfam" id="NF009118">
    <property type="entry name" value="PRK12469.1"/>
    <property type="match status" value="1"/>
</dbReference>
<dbReference type="Pfam" id="PF00309">
    <property type="entry name" value="Sigma54_AID"/>
    <property type="match status" value="1"/>
</dbReference>
<feature type="domain" description="RNA polymerase sigma factor 54 DNA-binding" evidence="10">
    <location>
        <begin position="328"/>
        <end position="484"/>
    </location>
</feature>
<feature type="domain" description="RNA polymerase sigma factor 54 core-binding" evidence="11">
    <location>
        <begin position="122"/>
        <end position="313"/>
    </location>
</feature>
<evidence type="ECO:0000256" key="7">
    <source>
        <dbReference type="ARBA" id="ARBA00023125"/>
    </source>
</evidence>
<keyword evidence="7 9" id="KW-0238">DNA-binding</keyword>
<evidence type="ECO:0000256" key="8">
    <source>
        <dbReference type="ARBA" id="ARBA00023163"/>
    </source>
</evidence>
<keyword evidence="5 9" id="KW-0805">Transcription regulation</keyword>
<dbReference type="NCBIfam" id="TIGR02395">
    <property type="entry name" value="rpoN_sigma"/>
    <property type="match status" value="1"/>
</dbReference>
<dbReference type="PIRSF" id="PIRSF000774">
    <property type="entry name" value="RpoN"/>
    <property type="match status" value="1"/>
</dbReference>
<evidence type="ECO:0000256" key="6">
    <source>
        <dbReference type="ARBA" id="ARBA00023082"/>
    </source>
</evidence>
<dbReference type="InterPro" id="IPR038709">
    <property type="entry name" value="RpoN_core-bd_sf"/>
</dbReference>
<sequence>MNSLDLRADHRQSQTLSPRLQHAVRLLQMSSLDFAAMLRDTAGRNPFLEVEDGEVPPEPMSGEAPAVPAAGLEADTAEGAAELSLPAGDLTGPADGGDRDLWAADTGAGQRRPEDGELEAMALMAVETSLTAHLHGQLNVMPLTGRDRALAGMVVESLDDDGYLRTPLEELLAVTGLDPLPELQEMQIALKLVQSLDPAGVGARDVGECLLLQLPAIDCEATRALARAIVTEHLPALAARDTAALARALGESPARVEAVCDRIRRLDPRPGWRFGASDVAYVVPDVIVKKVRGEWSVQLNPAIVPRLRLNEVYAKLFQRHRSTANVELGEHLQEARWTLRNVEQRFSTILDVAEAIVRRQHAFLDYGTMAMKPLGLKEIADEVGIHESTVSRVTNNKYMATPVGVLELKYFFSRAMVSANGSACSGTAIRGLVKDIIEAEKPEAPLSDAEITRQLAAQGLVVARRTVTKYRQMLKIDAVERRRRVA</sequence>
<dbReference type="Proteomes" id="UP001180825">
    <property type="component" value="Unassembled WGS sequence"/>
</dbReference>
<name>A0ABU2A261_9BURK</name>
<evidence type="ECO:0000256" key="1">
    <source>
        <dbReference type="ARBA" id="ARBA00008798"/>
    </source>
</evidence>
<comment type="function">
    <text evidence="9">Sigma factors are initiation factors that promote the attachment of RNA polymerase to specific initiation sites and are then released.</text>
</comment>
<evidence type="ECO:0000313" key="12">
    <source>
        <dbReference type="EMBL" id="MDR7331281.1"/>
    </source>
</evidence>
<keyword evidence="8 9" id="KW-0804">Transcription</keyword>
<evidence type="ECO:0000256" key="3">
    <source>
        <dbReference type="ARBA" id="ARBA00022679"/>
    </source>
</evidence>
<dbReference type="EMBL" id="JAVDXV010000001">
    <property type="protein sequence ID" value="MDR7331281.1"/>
    <property type="molecule type" value="Genomic_DNA"/>
</dbReference>
<evidence type="ECO:0000259" key="10">
    <source>
        <dbReference type="Pfam" id="PF04552"/>
    </source>
</evidence>
<protein>
    <recommendedName>
        <fullName evidence="9">RNA polymerase sigma-54 factor</fullName>
    </recommendedName>
</protein>
<comment type="caution">
    <text evidence="12">The sequence shown here is derived from an EMBL/GenBank/DDBJ whole genome shotgun (WGS) entry which is preliminary data.</text>
</comment>
<keyword evidence="2 9" id="KW-0240">DNA-directed RNA polymerase</keyword>
<dbReference type="PRINTS" id="PR00045">
    <property type="entry name" value="SIGMA54FCT"/>
</dbReference>
<dbReference type="PANTHER" id="PTHR32248:SF4">
    <property type="entry name" value="RNA POLYMERASE SIGMA-54 FACTOR"/>
    <property type="match status" value="1"/>
</dbReference>